<feature type="transmembrane region" description="Helical" evidence="10">
    <location>
        <begin position="351"/>
        <end position="374"/>
    </location>
</feature>
<comment type="subcellular location">
    <subcellularLocation>
        <location evidence="1 10">Cell membrane</location>
        <topology evidence="1 10">Multi-pass membrane protein</topology>
    </subcellularLocation>
</comment>
<keyword evidence="10" id="KW-0050">Antiport</keyword>
<keyword evidence="5 10" id="KW-1133">Transmembrane helix</keyword>
<feature type="transmembrane region" description="Helical" evidence="10">
    <location>
        <begin position="306"/>
        <end position="331"/>
    </location>
</feature>
<dbReference type="GO" id="GO:0015385">
    <property type="term" value="F:sodium:proton antiporter activity"/>
    <property type="evidence" value="ECO:0007669"/>
    <property type="project" value="InterPro"/>
</dbReference>
<evidence type="ECO:0000256" key="4">
    <source>
        <dbReference type="ARBA" id="ARBA00022692"/>
    </source>
</evidence>
<evidence type="ECO:0000256" key="3">
    <source>
        <dbReference type="ARBA" id="ARBA00022475"/>
    </source>
</evidence>
<dbReference type="GO" id="GO:0098719">
    <property type="term" value="P:sodium ion import across plasma membrane"/>
    <property type="evidence" value="ECO:0007669"/>
    <property type="project" value="TreeGrafter"/>
</dbReference>
<evidence type="ECO:0000256" key="9">
    <source>
        <dbReference type="ARBA" id="ARBA00023201"/>
    </source>
</evidence>
<dbReference type="InterPro" id="IPR006153">
    <property type="entry name" value="Cation/H_exchanger_TM"/>
</dbReference>
<dbReference type="AlphaFoldDB" id="A0A6M5YTW5"/>
<reference evidence="13" key="1">
    <citation type="submission" date="2020-05" db="EMBL/GenBank/DDBJ databases">
        <title>Frigoriglobus tundricola gen. nov., sp. nov., a psychrotolerant cellulolytic planctomycete of the family Gemmataceae with two divergent copies of 16S rRNA gene.</title>
        <authorList>
            <person name="Kulichevskaya I.S."/>
            <person name="Ivanova A.A."/>
            <person name="Naumoff D.G."/>
            <person name="Beletsky A.V."/>
            <person name="Rijpstra W.I.C."/>
            <person name="Sinninghe Damste J.S."/>
            <person name="Mardanov A.V."/>
            <person name="Ravin N.V."/>
            <person name="Dedysh S.N."/>
        </authorList>
    </citation>
    <scope>NUCLEOTIDE SEQUENCE [LARGE SCALE GENOMIC DNA]</scope>
    <source>
        <strain evidence="13">PL17</strain>
    </source>
</reference>
<protein>
    <submittedName>
        <fullName evidence="12">Na+/H+ antiporter</fullName>
    </submittedName>
</protein>
<comment type="caution">
    <text evidence="10">Lacks conserved residue(s) required for the propagation of feature annotation.</text>
</comment>
<accession>A0A6M5YTW5</accession>
<evidence type="ECO:0000256" key="8">
    <source>
        <dbReference type="ARBA" id="ARBA00023136"/>
    </source>
</evidence>
<feature type="transmembrane region" description="Helical" evidence="10">
    <location>
        <begin position="182"/>
        <end position="201"/>
    </location>
</feature>
<dbReference type="KEGG" id="ftj:FTUN_4359"/>
<keyword evidence="13" id="KW-1185">Reference proteome</keyword>
<dbReference type="Proteomes" id="UP000503447">
    <property type="component" value="Chromosome"/>
</dbReference>
<evidence type="ECO:0000256" key="2">
    <source>
        <dbReference type="ARBA" id="ARBA00022448"/>
    </source>
</evidence>
<dbReference type="GO" id="GO:0051453">
    <property type="term" value="P:regulation of intracellular pH"/>
    <property type="evidence" value="ECO:0007669"/>
    <property type="project" value="TreeGrafter"/>
</dbReference>
<evidence type="ECO:0000256" key="1">
    <source>
        <dbReference type="ARBA" id="ARBA00004651"/>
    </source>
</evidence>
<dbReference type="GO" id="GO:0005886">
    <property type="term" value="C:plasma membrane"/>
    <property type="evidence" value="ECO:0007669"/>
    <property type="project" value="UniProtKB-SubCell"/>
</dbReference>
<keyword evidence="6 10" id="KW-0915">Sodium</keyword>
<keyword evidence="2 10" id="KW-0813">Transport</keyword>
<evidence type="ECO:0000259" key="11">
    <source>
        <dbReference type="Pfam" id="PF00999"/>
    </source>
</evidence>
<sequence length="432" mass="46351">MMHPIELILALLAVVVVLGVAARRLGVPDPVLLVVGGLVLGLQPWAPGFELDPNVVFLFFLPPLLYAAAFRTPWPEFRAQLRAISMLAVGLVLFTTAAVAVVAHYAVGMPWAVACVLGAIVSPPDAVAAIAVTQKVRVPKLMTTILEGESLVNDASALVALRVAAGAVTSGVFSVWDAGAQFVWVNAGGVALGIVGGWAVVHLHSWLDRRKLVDAKLTITITLLTPYAVYLTAEHLHLSGVLAAVAAGLWVGNRCERVFSCELYQEATAVWEWIEFLLNGLVFILVGLALRGILENLGSQFEFEALIVYTAVIVGTVIGARLVWMFPGAYLPRWIDGLLGAPVHYPPWQNVVIVGWTGMRGVVSLAAALALPLTVEGGHPFPYRDLILFFTFWVIFGTLVVQGLTLPLLIRTLGVSAPAEELEAERAARRVC</sequence>
<dbReference type="Gene3D" id="6.10.140.1330">
    <property type="match status" value="1"/>
</dbReference>
<dbReference type="Pfam" id="PF00999">
    <property type="entry name" value="Na_H_Exchanger"/>
    <property type="match status" value="1"/>
</dbReference>
<feature type="transmembrane region" description="Helical" evidence="10">
    <location>
        <begin position="273"/>
        <end position="294"/>
    </location>
</feature>
<keyword evidence="8 10" id="KW-0472">Membrane</keyword>
<evidence type="ECO:0000256" key="7">
    <source>
        <dbReference type="ARBA" id="ARBA00023065"/>
    </source>
</evidence>
<feature type="transmembrane region" description="Helical" evidence="10">
    <location>
        <begin position="86"/>
        <end position="105"/>
    </location>
</feature>
<evidence type="ECO:0000313" key="12">
    <source>
        <dbReference type="EMBL" id="QJW96800.1"/>
    </source>
</evidence>
<keyword evidence="4 10" id="KW-0812">Transmembrane</keyword>
<keyword evidence="3 10" id="KW-1003">Cell membrane</keyword>
<comment type="similarity">
    <text evidence="10">Belongs to the monovalent cation:proton antiporter 1 (CPA1) transporter (TC 2.A.36) family.</text>
</comment>
<dbReference type="InterPro" id="IPR004705">
    <property type="entry name" value="Cation/H_exchanger_CPA1_bac"/>
</dbReference>
<dbReference type="EMBL" id="CP053452">
    <property type="protein sequence ID" value="QJW96800.1"/>
    <property type="molecule type" value="Genomic_DNA"/>
</dbReference>
<dbReference type="NCBIfam" id="TIGR00831">
    <property type="entry name" value="a_cpa1"/>
    <property type="match status" value="1"/>
</dbReference>
<dbReference type="PANTHER" id="PTHR10110">
    <property type="entry name" value="SODIUM/HYDROGEN EXCHANGER"/>
    <property type="match status" value="1"/>
</dbReference>
<evidence type="ECO:0000256" key="10">
    <source>
        <dbReference type="RuleBase" id="RU366002"/>
    </source>
</evidence>
<dbReference type="GO" id="GO:0015386">
    <property type="term" value="F:potassium:proton antiporter activity"/>
    <property type="evidence" value="ECO:0007669"/>
    <property type="project" value="TreeGrafter"/>
</dbReference>
<keyword evidence="9 10" id="KW-0739">Sodium transport</keyword>
<evidence type="ECO:0000256" key="6">
    <source>
        <dbReference type="ARBA" id="ARBA00023053"/>
    </source>
</evidence>
<evidence type="ECO:0000256" key="5">
    <source>
        <dbReference type="ARBA" id="ARBA00022989"/>
    </source>
</evidence>
<proteinExistence type="inferred from homology"/>
<evidence type="ECO:0000313" key="13">
    <source>
        <dbReference type="Proteomes" id="UP000503447"/>
    </source>
</evidence>
<keyword evidence="7 10" id="KW-0406">Ion transport</keyword>
<feature type="transmembrane region" description="Helical" evidence="10">
    <location>
        <begin position="111"/>
        <end position="134"/>
    </location>
</feature>
<gene>
    <name evidence="12" type="ORF">FTUN_4359</name>
</gene>
<organism evidence="12 13">
    <name type="scientific">Frigoriglobus tundricola</name>
    <dbReference type="NCBI Taxonomy" id="2774151"/>
    <lineage>
        <taxon>Bacteria</taxon>
        <taxon>Pseudomonadati</taxon>
        <taxon>Planctomycetota</taxon>
        <taxon>Planctomycetia</taxon>
        <taxon>Gemmatales</taxon>
        <taxon>Gemmataceae</taxon>
        <taxon>Frigoriglobus</taxon>
    </lineage>
</organism>
<name>A0A6M5YTW5_9BACT</name>
<dbReference type="InterPro" id="IPR018422">
    <property type="entry name" value="Cation/H_exchanger_CPA1"/>
</dbReference>
<comment type="function">
    <text evidence="10">Na(+)/H(+) antiporter that extrudes sodium in exchange for external protons.</text>
</comment>
<feature type="domain" description="Cation/H+ exchanger transmembrane" evidence="11">
    <location>
        <begin position="12"/>
        <end position="410"/>
    </location>
</feature>
<dbReference type="PANTHER" id="PTHR10110:SF86">
    <property type="entry name" value="SODIUM_HYDROGEN EXCHANGER 7"/>
    <property type="match status" value="1"/>
</dbReference>
<feature type="transmembrane region" description="Helical" evidence="10">
    <location>
        <begin position="386"/>
        <end position="410"/>
    </location>
</feature>
<feature type="transmembrane region" description="Helical" evidence="10">
    <location>
        <begin position="55"/>
        <end position="74"/>
    </location>
</feature>